<dbReference type="Gene3D" id="3.40.50.2000">
    <property type="entry name" value="Glycogen Phosphorylase B"/>
    <property type="match status" value="2"/>
</dbReference>
<comment type="caution">
    <text evidence="5">The sequence shown here is derived from an EMBL/GenBank/DDBJ whole genome shotgun (WGS) entry which is preliminary data.</text>
</comment>
<dbReference type="InterPro" id="IPR001296">
    <property type="entry name" value="Glyco_trans_1"/>
</dbReference>
<evidence type="ECO:0000313" key="6">
    <source>
        <dbReference type="Proteomes" id="UP001320766"/>
    </source>
</evidence>
<dbReference type="InterPro" id="IPR028098">
    <property type="entry name" value="Glyco_trans_4-like_N"/>
</dbReference>
<feature type="domain" description="Glycosyltransferase subfamily 4-like N-terminal" evidence="4">
    <location>
        <begin position="16"/>
        <end position="155"/>
    </location>
</feature>
<evidence type="ECO:0000313" key="5">
    <source>
        <dbReference type="EMBL" id="MCP2349164.1"/>
    </source>
</evidence>
<gene>
    <name evidence="5" type="ORF">HD595_005286</name>
</gene>
<evidence type="ECO:0000259" key="3">
    <source>
        <dbReference type="Pfam" id="PF00534"/>
    </source>
</evidence>
<dbReference type="SUPFAM" id="SSF53756">
    <property type="entry name" value="UDP-Glycosyltransferase/glycogen phosphorylase"/>
    <property type="match status" value="1"/>
</dbReference>
<evidence type="ECO:0000256" key="2">
    <source>
        <dbReference type="ARBA" id="ARBA00022679"/>
    </source>
</evidence>
<organism evidence="5 6">
    <name type="scientific">Nonomuraea roseoviolacea subsp. carminata</name>
    <dbReference type="NCBI Taxonomy" id="160689"/>
    <lineage>
        <taxon>Bacteria</taxon>
        <taxon>Bacillati</taxon>
        <taxon>Actinomycetota</taxon>
        <taxon>Actinomycetes</taxon>
        <taxon>Streptosporangiales</taxon>
        <taxon>Streptosporangiaceae</taxon>
        <taxon>Nonomuraea</taxon>
    </lineage>
</organism>
<dbReference type="InterPro" id="IPR050194">
    <property type="entry name" value="Glycosyltransferase_grp1"/>
</dbReference>
<dbReference type="Proteomes" id="UP001320766">
    <property type="component" value="Unassembled WGS sequence"/>
</dbReference>
<evidence type="ECO:0000256" key="1">
    <source>
        <dbReference type="ARBA" id="ARBA00022676"/>
    </source>
</evidence>
<sequence length="363" mass="39577">MRDMTHVCEVIKVLHVGGAETLLVERLLAAPQKNIRYTVMCLWTTDETVRRLGAAGIDVVQFTSGPRPFRLLSMATAVRRLRPDVVHLHSPLPAALLRVTTRLTRHRPALISTVHNVRYRLPTMLVDRATGWLDAHTVAVSAQVARAVVSRGARRLTTRIHGVSVTEQRRRAEETARIRQEWNVPATAFLIAHVANFRPQKQHDLLLQAAAQVVRRDSRAVFALAGQGPLEQQIARGVAELGSDQVRFLGCVPDAARLIAASDLLVLSSAYEGLPVVVMEALAAGVPVVSTKVGGVPELVEDGKNGYLTGPGDPDALAGAILRAMRPDVHARLCQGARDSADLVDIGRTAEWFEGLYDEVRTS</sequence>
<accession>A0ABT1K6B8</accession>
<keyword evidence="2" id="KW-0808">Transferase</keyword>
<dbReference type="PANTHER" id="PTHR45947">
    <property type="entry name" value="SULFOQUINOVOSYL TRANSFERASE SQD2"/>
    <property type="match status" value="1"/>
</dbReference>
<dbReference type="RefSeq" id="WP_253773494.1">
    <property type="nucleotide sequence ID" value="NZ_BAAAVE010000048.1"/>
</dbReference>
<reference evidence="5 6" key="1">
    <citation type="submission" date="2022-06" db="EMBL/GenBank/DDBJ databases">
        <title>Sequencing the genomes of 1000 actinobacteria strains.</title>
        <authorList>
            <person name="Klenk H.-P."/>
        </authorList>
    </citation>
    <scope>NUCLEOTIDE SEQUENCE [LARGE SCALE GENOMIC DNA]</scope>
    <source>
        <strain evidence="5 6">DSM 44170</strain>
    </source>
</reference>
<keyword evidence="6" id="KW-1185">Reference proteome</keyword>
<evidence type="ECO:0000259" key="4">
    <source>
        <dbReference type="Pfam" id="PF13439"/>
    </source>
</evidence>
<feature type="domain" description="Glycosyl transferase family 1" evidence="3">
    <location>
        <begin position="177"/>
        <end position="326"/>
    </location>
</feature>
<proteinExistence type="predicted"/>
<protein>
    <submittedName>
        <fullName evidence="5">Glycosyltransferase involved in cell wall biosynthesis</fullName>
    </submittedName>
</protein>
<dbReference type="EMBL" id="JAMZEC010000001">
    <property type="protein sequence ID" value="MCP2349164.1"/>
    <property type="molecule type" value="Genomic_DNA"/>
</dbReference>
<dbReference type="Pfam" id="PF00534">
    <property type="entry name" value="Glycos_transf_1"/>
    <property type="match status" value="1"/>
</dbReference>
<name>A0ABT1K6B8_9ACTN</name>
<keyword evidence="1" id="KW-0328">Glycosyltransferase</keyword>
<dbReference type="PANTHER" id="PTHR45947:SF3">
    <property type="entry name" value="SULFOQUINOVOSYL TRANSFERASE SQD2"/>
    <property type="match status" value="1"/>
</dbReference>
<dbReference type="Pfam" id="PF13439">
    <property type="entry name" value="Glyco_transf_4"/>
    <property type="match status" value="1"/>
</dbReference>